<dbReference type="CDD" id="cd00082">
    <property type="entry name" value="HisKA"/>
    <property type="match status" value="1"/>
</dbReference>
<evidence type="ECO:0000313" key="17">
    <source>
        <dbReference type="Proteomes" id="UP000264541"/>
    </source>
</evidence>
<comment type="subcellular location">
    <subcellularLocation>
        <location evidence="2">Cell membrane</location>
        <topology evidence="2">Multi-pass membrane protein</topology>
    </subcellularLocation>
</comment>
<feature type="transmembrane region" description="Helical" evidence="14">
    <location>
        <begin position="7"/>
        <end position="25"/>
    </location>
</feature>
<feature type="transmembrane region" description="Helical" evidence="14">
    <location>
        <begin position="131"/>
        <end position="153"/>
    </location>
</feature>
<evidence type="ECO:0000256" key="8">
    <source>
        <dbReference type="ARBA" id="ARBA00022741"/>
    </source>
</evidence>
<dbReference type="OrthoDB" id="9815750at2"/>
<dbReference type="RefSeq" id="WP_117327239.1">
    <property type="nucleotide sequence ID" value="NZ_QVTE01000037.1"/>
</dbReference>
<name>A0A372LMZ6_9BACI</name>
<proteinExistence type="predicted"/>
<reference evidence="16 17" key="1">
    <citation type="submission" date="2018-08" db="EMBL/GenBank/DDBJ databases">
        <title>Bacillus chawlae sp. nov., Bacillus glennii sp. nov., and Bacillus saganii sp. nov. Isolated from the Vehicle Assembly Building at Kennedy Space Center where the Viking Spacecraft were Assembled.</title>
        <authorList>
            <person name="Seuylemezian A."/>
            <person name="Vaishampayan P."/>
        </authorList>
    </citation>
    <scope>NUCLEOTIDE SEQUENCE [LARGE SCALE GENOMIC DNA]</scope>
    <source>
        <strain evidence="16 17">V47-23a</strain>
    </source>
</reference>
<feature type="transmembrane region" description="Helical" evidence="14">
    <location>
        <begin position="67"/>
        <end position="90"/>
    </location>
</feature>
<keyword evidence="6" id="KW-0808">Transferase</keyword>
<keyword evidence="4" id="KW-1003">Cell membrane</keyword>
<dbReference type="InterPro" id="IPR005467">
    <property type="entry name" value="His_kinase_dom"/>
</dbReference>
<evidence type="ECO:0000313" key="16">
    <source>
        <dbReference type="EMBL" id="RFU67901.1"/>
    </source>
</evidence>
<evidence type="ECO:0000256" key="3">
    <source>
        <dbReference type="ARBA" id="ARBA00012438"/>
    </source>
</evidence>
<evidence type="ECO:0000256" key="5">
    <source>
        <dbReference type="ARBA" id="ARBA00022553"/>
    </source>
</evidence>
<gene>
    <name evidence="16" type="ORF">D0469_13340</name>
</gene>
<dbReference type="SUPFAM" id="SSF47384">
    <property type="entry name" value="Homodimeric domain of signal transducing histidine kinase"/>
    <property type="match status" value="1"/>
</dbReference>
<dbReference type="EC" id="2.7.13.3" evidence="3"/>
<evidence type="ECO:0000256" key="13">
    <source>
        <dbReference type="ARBA" id="ARBA00023136"/>
    </source>
</evidence>
<keyword evidence="8" id="KW-0547">Nucleotide-binding</keyword>
<protein>
    <recommendedName>
        <fullName evidence="3">histidine kinase</fullName>
        <ecNumber evidence="3">2.7.13.3</ecNumber>
    </recommendedName>
</protein>
<dbReference type="InterPro" id="IPR036890">
    <property type="entry name" value="HATPase_C_sf"/>
</dbReference>
<dbReference type="SUPFAM" id="SSF55874">
    <property type="entry name" value="ATPase domain of HSP90 chaperone/DNA topoisomerase II/histidine kinase"/>
    <property type="match status" value="1"/>
</dbReference>
<dbReference type="InterPro" id="IPR011620">
    <property type="entry name" value="Sig_transdc_His_kinase_LytS_TM"/>
</dbReference>
<feature type="transmembrane region" description="Helical" evidence="14">
    <location>
        <begin position="37"/>
        <end position="55"/>
    </location>
</feature>
<dbReference type="PANTHER" id="PTHR43065:SF46">
    <property type="entry name" value="C4-DICARBOXYLATE TRANSPORT SENSOR PROTEIN DCTB"/>
    <property type="match status" value="1"/>
</dbReference>
<keyword evidence="12" id="KW-0902">Two-component regulatory system</keyword>
<evidence type="ECO:0000256" key="12">
    <source>
        <dbReference type="ARBA" id="ARBA00023012"/>
    </source>
</evidence>
<dbReference type="EMBL" id="QVTE01000037">
    <property type="protein sequence ID" value="RFU67901.1"/>
    <property type="molecule type" value="Genomic_DNA"/>
</dbReference>
<keyword evidence="10" id="KW-0067">ATP-binding</keyword>
<evidence type="ECO:0000256" key="2">
    <source>
        <dbReference type="ARBA" id="ARBA00004651"/>
    </source>
</evidence>
<dbReference type="Proteomes" id="UP000264541">
    <property type="component" value="Unassembled WGS sequence"/>
</dbReference>
<dbReference type="PANTHER" id="PTHR43065">
    <property type="entry name" value="SENSOR HISTIDINE KINASE"/>
    <property type="match status" value="1"/>
</dbReference>
<keyword evidence="7 14" id="KW-0812">Transmembrane</keyword>
<evidence type="ECO:0000256" key="11">
    <source>
        <dbReference type="ARBA" id="ARBA00022989"/>
    </source>
</evidence>
<evidence type="ECO:0000256" key="1">
    <source>
        <dbReference type="ARBA" id="ARBA00000085"/>
    </source>
</evidence>
<dbReference type="Gene3D" id="1.10.287.130">
    <property type="match status" value="1"/>
</dbReference>
<dbReference type="InterPro" id="IPR003661">
    <property type="entry name" value="HisK_dim/P_dom"/>
</dbReference>
<dbReference type="Pfam" id="PF00512">
    <property type="entry name" value="HisKA"/>
    <property type="match status" value="1"/>
</dbReference>
<evidence type="ECO:0000256" key="7">
    <source>
        <dbReference type="ARBA" id="ARBA00022692"/>
    </source>
</evidence>
<keyword evidence="9 16" id="KW-0418">Kinase</keyword>
<evidence type="ECO:0000256" key="9">
    <source>
        <dbReference type="ARBA" id="ARBA00022777"/>
    </source>
</evidence>
<comment type="caution">
    <text evidence="16">The sequence shown here is derived from an EMBL/GenBank/DDBJ whole genome shotgun (WGS) entry which is preliminary data.</text>
</comment>
<evidence type="ECO:0000259" key="15">
    <source>
        <dbReference type="PROSITE" id="PS50109"/>
    </source>
</evidence>
<comment type="catalytic activity">
    <reaction evidence="1">
        <text>ATP + protein L-histidine = ADP + protein N-phospho-L-histidine.</text>
        <dbReference type="EC" id="2.7.13.3"/>
    </reaction>
</comment>
<dbReference type="GO" id="GO:0005524">
    <property type="term" value="F:ATP binding"/>
    <property type="evidence" value="ECO:0007669"/>
    <property type="project" value="UniProtKB-KW"/>
</dbReference>
<evidence type="ECO:0000256" key="10">
    <source>
        <dbReference type="ARBA" id="ARBA00022840"/>
    </source>
</evidence>
<dbReference type="PRINTS" id="PR00344">
    <property type="entry name" value="BCTRLSENSOR"/>
</dbReference>
<dbReference type="GO" id="GO:0071555">
    <property type="term" value="P:cell wall organization"/>
    <property type="evidence" value="ECO:0007669"/>
    <property type="project" value="InterPro"/>
</dbReference>
<dbReference type="InterPro" id="IPR003594">
    <property type="entry name" value="HATPase_dom"/>
</dbReference>
<dbReference type="AlphaFoldDB" id="A0A372LMZ6"/>
<dbReference type="Pfam" id="PF02518">
    <property type="entry name" value="HATPase_c"/>
    <property type="match status" value="1"/>
</dbReference>
<dbReference type="CDD" id="cd00075">
    <property type="entry name" value="HATPase"/>
    <property type="match status" value="1"/>
</dbReference>
<dbReference type="SMART" id="SM00387">
    <property type="entry name" value="HATPase_c"/>
    <property type="match status" value="1"/>
</dbReference>
<dbReference type="GO" id="GO:0005886">
    <property type="term" value="C:plasma membrane"/>
    <property type="evidence" value="ECO:0007669"/>
    <property type="project" value="UniProtKB-SubCell"/>
</dbReference>
<feature type="transmembrane region" description="Helical" evidence="14">
    <location>
        <begin position="102"/>
        <end position="119"/>
    </location>
</feature>
<sequence length="424" mass="47484">MEFQYDKILLQMLMVLFPIILYLALAKEPRGEKRERTLWGIVCAATMVLSISVAIKIDNGIFLDLRMVPWFLAFIYGGTGTGILVTLFFFGARFLAGGSGMIPAFIVMIISSLVVYKLQDKFQTWTPKKRITVSIIFLIVSSSMLPLIGSILLHESITLMKLAIYIFFVIENGIMAWFAVYLMESHHEKRQLIKEVQKNEKLNVVGQLAASVAHEIRNPMTSVRGFIQLLTTSENISVSEKDYLKVCLAELDRANDIISDYLSLGTNQSSEQFRKLDINKEAEKSIKSLSSYAMFHGVNVSSEIQENAHIVGISGRVQQMFINLIKNAIEAAAPHGHVTVKIHTEREKVIIRISDDGIGMDEQQIENLGLPYYSTKDRGTGLGLMVTLQIIRDMGGEFKVKSEKGTGTVFEIILPLVQPNQNSV</sequence>
<keyword evidence="13 14" id="KW-0472">Membrane</keyword>
<evidence type="ECO:0000256" key="4">
    <source>
        <dbReference type="ARBA" id="ARBA00022475"/>
    </source>
</evidence>
<evidence type="ECO:0000256" key="14">
    <source>
        <dbReference type="SAM" id="Phobius"/>
    </source>
</evidence>
<keyword evidence="11 14" id="KW-1133">Transmembrane helix</keyword>
<accession>A0A372LMZ6</accession>
<evidence type="ECO:0000256" key="6">
    <source>
        <dbReference type="ARBA" id="ARBA00022679"/>
    </source>
</evidence>
<organism evidence="16 17">
    <name type="scientific">Peribacillus saganii</name>
    <dbReference type="NCBI Taxonomy" id="2303992"/>
    <lineage>
        <taxon>Bacteria</taxon>
        <taxon>Bacillati</taxon>
        <taxon>Bacillota</taxon>
        <taxon>Bacilli</taxon>
        <taxon>Bacillales</taxon>
        <taxon>Bacillaceae</taxon>
        <taxon>Peribacillus</taxon>
    </lineage>
</organism>
<dbReference type="PROSITE" id="PS50109">
    <property type="entry name" value="HIS_KIN"/>
    <property type="match status" value="1"/>
</dbReference>
<dbReference type="GO" id="GO:0000155">
    <property type="term" value="F:phosphorelay sensor kinase activity"/>
    <property type="evidence" value="ECO:0007669"/>
    <property type="project" value="InterPro"/>
</dbReference>
<dbReference type="InterPro" id="IPR004358">
    <property type="entry name" value="Sig_transdc_His_kin-like_C"/>
</dbReference>
<dbReference type="Gene3D" id="3.30.565.10">
    <property type="entry name" value="Histidine kinase-like ATPase, C-terminal domain"/>
    <property type="match status" value="1"/>
</dbReference>
<feature type="domain" description="Histidine kinase" evidence="15">
    <location>
        <begin position="211"/>
        <end position="418"/>
    </location>
</feature>
<keyword evidence="17" id="KW-1185">Reference proteome</keyword>
<dbReference type="SMART" id="SM00388">
    <property type="entry name" value="HisKA"/>
    <property type="match status" value="1"/>
</dbReference>
<keyword evidence="5" id="KW-0597">Phosphoprotein</keyword>
<dbReference type="InterPro" id="IPR036097">
    <property type="entry name" value="HisK_dim/P_sf"/>
</dbReference>
<dbReference type="Pfam" id="PF07694">
    <property type="entry name" value="5TM-5TMR_LYT"/>
    <property type="match status" value="1"/>
</dbReference>
<feature type="transmembrane region" description="Helical" evidence="14">
    <location>
        <begin position="159"/>
        <end position="182"/>
    </location>
</feature>